<dbReference type="SUPFAM" id="SSF55154">
    <property type="entry name" value="CYTH-like phosphatases"/>
    <property type="match status" value="1"/>
</dbReference>
<evidence type="ECO:0000256" key="6">
    <source>
        <dbReference type="ARBA" id="ARBA00022664"/>
    </source>
</evidence>
<dbReference type="EC" id="2.7.7.50" evidence="4"/>
<keyword evidence="12" id="KW-0694">RNA-binding</keyword>
<evidence type="ECO:0000256" key="19">
    <source>
        <dbReference type="ARBA" id="ARBA00044679"/>
    </source>
</evidence>
<keyword evidence="14" id="KW-0342">GTP-binding</keyword>
<organism evidence="23 24">
    <name type="scientific">African swine fever virus</name>
    <name type="common">ASFV</name>
    <dbReference type="NCBI Taxonomy" id="10497"/>
    <lineage>
        <taxon>Viruses</taxon>
        <taxon>Varidnaviria</taxon>
        <taxon>Bamfordvirae</taxon>
        <taxon>Nucleocytoviricota</taxon>
        <taxon>Pokkesviricetes</taxon>
        <taxon>Asfuvirales</taxon>
        <taxon>Asfarviridae</taxon>
        <taxon>Asfivirus</taxon>
        <taxon>Asfivirus haemorrhagiae</taxon>
    </lineage>
</organism>
<evidence type="ECO:0000256" key="16">
    <source>
        <dbReference type="ARBA" id="ARBA00029508"/>
    </source>
</evidence>
<sequence length="876" mass="100956">MHSYSKFNMASLDNLVARYQRCFNDQSLKNSTIELEIRFQQINFLLFKTVYEALVAQEIPSTISHSIRCIKKVHHENHCREKILPSENLYFKKQPLMFFKFSEPASLGCKVSLAIEQPIRKFILDSSVLVRLKNRTTFRVSELWKIELTIVKQLMGSEVSAKLTAFKTLLFDTPEQQTTKNMMSLINPDDEYLYEIEIEYTGKPESLTAADIIKIKNTVLTLISPNHLMLTAYHQAIEFIASHILSSEILLARIKSGKWGLKRLLPQVKSMTKADYMKFYPPVGYYITDKADGIRGIAVIQDTQIYVVADQLYSLGTTGIEPLKPTILDGEFMPEKKEFYGFDVIMYEGNLLTQQGFETRIESLSKGIKALRAFNIKAEMKPFISLTSADPNVLLKNFESIFKKKTRPYSIDGIILVEPGNSYLNTNTFKWKPTWDNTLDFLVRKCPESLNVPEYAPKKGFSLHLLFVGISGELFKKLALNWCPGYTKLFPVTQRNQNYFPVQFQPSDFPLAFLYYHPDTSSFSDIDGKVLEMRCLKREINHISWEIVKIREDRQQDLKTGGYFGNDFKTAELTWLNYMDPFSFEELAKGPSGMYFAGAKTGIYRAQTALISFIKQEIIQKISHQSWVIDLGIGKGQDLGRYLDAGVRHLVGIDKDQTALAELVYRKFSHATTRQHKHATNIYVLHQDLAEPAKEISEKVHQIYGFPKEGASSIVSNLFIHYLMKNTQQVENLAVLCHKLLQPGGMVWFTTMLGERVLELLHENRIELNEVWEARENEVVKFAIKRLFKEDILQETGQEIGVLLPFSNGDFYNEYLVNTAFLIKIFKHHGFSLVQKQSFKDWIPEFQNFSKSLYKILTEADKTWTSLFGFICLRKN</sequence>
<dbReference type="GO" id="GO:0140818">
    <property type="term" value="F:mRNA 5'-triphosphate monophosphatase activity"/>
    <property type="evidence" value="ECO:0007669"/>
    <property type="project" value="UniProtKB-EC"/>
</dbReference>
<organismHost>
    <name type="scientific">Potamochoerus larvatus</name>
    <name type="common">Bushpig</name>
    <dbReference type="NCBI Taxonomy" id="273792"/>
</organismHost>
<evidence type="ECO:0000256" key="2">
    <source>
        <dbReference type="ARBA" id="ARBA00008556"/>
    </source>
</evidence>
<evidence type="ECO:0000256" key="17">
    <source>
        <dbReference type="ARBA" id="ARBA00032760"/>
    </source>
</evidence>
<evidence type="ECO:0000259" key="22">
    <source>
        <dbReference type="PROSITE" id="PS51562"/>
    </source>
</evidence>
<dbReference type="EMBL" id="MN336500">
    <property type="protein sequence ID" value="QGM12854.2"/>
    <property type="molecule type" value="Genomic_DNA"/>
</dbReference>
<organismHost>
    <name type="scientific">Ornithodoros moubata</name>
    <name type="common">Soft tick</name>
    <name type="synonym">Argasid tick</name>
    <dbReference type="NCBI Taxonomy" id="6938"/>
</organismHost>
<dbReference type="PANTHER" id="PTHR12189:SF2">
    <property type="entry name" value="MRNA CAP GUANINE-N7 METHYLTRANSFERASE"/>
    <property type="match status" value="1"/>
</dbReference>
<evidence type="ECO:0000313" key="23">
    <source>
        <dbReference type="EMBL" id="QGM12854.2"/>
    </source>
</evidence>
<dbReference type="UniPathway" id="UPA00922"/>
<dbReference type="CDD" id="cd02440">
    <property type="entry name" value="AdoMet_MTases"/>
    <property type="match status" value="1"/>
</dbReference>
<comment type="catalytic activity">
    <reaction evidence="21">
        <text>a 5'-end triphospho-ribonucleoside in mRNA + H2O = a 5'-end diphospho-ribonucleoside in mRNA + phosphate + H(+)</text>
        <dbReference type="Rhea" id="RHEA:67004"/>
        <dbReference type="Rhea" id="RHEA-COMP:17164"/>
        <dbReference type="Rhea" id="RHEA-COMP:17165"/>
        <dbReference type="ChEBI" id="CHEBI:15377"/>
        <dbReference type="ChEBI" id="CHEBI:15378"/>
        <dbReference type="ChEBI" id="CHEBI:43474"/>
        <dbReference type="ChEBI" id="CHEBI:167616"/>
        <dbReference type="ChEBI" id="CHEBI:167618"/>
        <dbReference type="EC" id="3.6.1.74"/>
    </reaction>
    <physiologicalReaction direction="left-to-right" evidence="21">
        <dbReference type="Rhea" id="RHEA:67005"/>
    </physiologicalReaction>
</comment>
<keyword evidence="13" id="KW-0506">mRNA capping</keyword>
<evidence type="ECO:0000256" key="8">
    <source>
        <dbReference type="ARBA" id="ARBA00022691"/>
    </source>
</evidence>
<dbReference type="GO" id="GO:0004482">
    <property type="term" value="F:mRNA 5'-cap (guanine-N7-)-methyltransferase activity"/>
    <property type="evidence" value="ECO:0007669"/>
    <property type="project" value="UniProtKB-EC"/>
</dbReference>
<dbReference type="PROSITE" id="PS51562">
    <property type="entry name" value="RNA_CAP0_MT"/>
    <property type="match status" value="1"/>
</dbReference>
<dbReference type="InterPro" id="IPR033469">
    <property type="entry name" value="CYTH-like_dom_sf"/>
</dbReference>
<organismHost>
    <name type="scientific">Ornithodoros</name>
    <name type="common">relapsing fever ticks</name>
    <dbReference type="NCBI Taxonomy" id="6937"/>
</organismHost>
<dbReference type="Gene3D" id="3.40.50.150">
    <property type="entry name" value="Vaccinia Virus protein VP39"/>
    <property type="match status" value="1"/>
</dbReference>
<dbReference type="EC" id="2.1.1.56" evidence="3"/>
<dbReference type="InterPro" id="IPR029063">
    <property type="entry name" value="SAM-dependent_MTases_sf"/>
</dbReference>
<name>A0A856Z1I0_ASF</name>
<accession>A0A856Z1I0</accession>
<organismHost>
    <name type="scientific">Phacochoerus aethiopicus</name>
    <name type="common">Warthog</name>
    <dbReference type="NCBI Taxonomy" id="85517"/>
</organismHost>
<dbReference type="GO" id="GO:0005525">
    <property type="term" value="F:GTP binding"/>
    <property type="evidence" value="ECO:0007669"/>
    <property type="project" value="UniProtKB-KW"/>
</dbReference>
<evidence type="ECO:0000256" key="5">
    <source>
        <dbReference type="ARBA" id="ARBA00022603"/>
    </source>
</evidence>
<evidence type="ECO:0000256" key="18">
    <source>
        <dbReference type="ARBA" id="ARBA00035028"/>
    </source>
</evidence>
<evidence type="ECO:0000256" key="4">
    <source>
        <dbReference type="ARBA" id="ARBA00012475"/>
    </source>
</evidence>
<evidence type="ECO:0000256" key="11">
    <source>
        <dbReference type="ARBA" id="ARBA00022801"/>
    </source>
</evidence>
<comment type="function">
    <text evidence="20">Probably catalyzes the second reaction in the mRNA cap formation pathway. Forms a covalent complex with GTP.</text>
</comment>
<proteinExistence type="inferred from homology"/>
<dbReference type="EC" id="3.6.1.74" evidence="18"/>
<dbReference type="Gene3D" id="3.30.470.30">
    <property type="entry name" value="DNA ligase/mRNA capping enzyme"/>
    <property type="match status" value="1"/>
</dbReference>
<dbReference type="InterPro" id="IPR004971">
    <property type="entry name" value="mRNA_G-N7_MeTrfase_dom"/>
</dbReference>
<organismHost>
    <name type="scientific">Sus scrofa</name>
    <name type="common">Pig</name>
    <dbReference type="NCBI Taxonomy" id="9823"/>
</organismHost>
<dbReference type="Pfam" id="PF03291">
    <property type="entry name" value="mRNA_G-N7_MeTrfase"/>
    <property type="match status" value="1"/>
</dbReference>
<keyword evidence="7" id="KW-0808">Transferase</keyword>
<evidence type="ECO:0000256" key="13">
    <source>
        <dbReference type="ARBA" id="ARBA00023042"/>
    </source>
</evidence>
<feature type="domain" description="MRNA cap 0 methyltransferase" evidence="22">
    <location>
        <begin position="602"/>
        <end position="876"/>
    </location>
</feature>
<comment type="catalytic activity">
    <reaction evidence="19">
        <text>a 5'-end diphospho-ribonucleoside in mRNA + GTP + H(+) = a 5'-end (5'-triphosphoguanosine)-ribonucleoside in mRNA + diphosphate</text>
        <dbReference type="Rhea" id="RHEA:67012"/>
        <dbReference type="Rhea" id="RHEA-COMP:17165"/>
        <dbReference type="Rhea" id="RHEA-COMP:17166"/>
        <dbReference type="ChEBI" id="CHEBI:15378"/>
        <dbReference type="ChEBI" id="CHEBI:33019"/>
        <dbReference type="ChEBI" id="CHEBI:37565"/>
        <dbReference type="ChEBI" id="CHEBI:167616"/>
        <dbReference type="ChEBI" id="CHEBI:167617"/>
        <dbReference type="EC" id="2.7.7.50"/>
    </reaction>
</comment>
<organismHost>
    <name type="scientific">Phacochoerus africanus</name>
    <name type="common">Warthog</name>
    <dbReference type="NCBI Taxonomy" id="41426"/>
</organismHost>
<dbReference type="Proteomes" id="UP000422855">
    <property type="component" value="Segment"/>
</dbReference>
<evidence type="ECO:0000256" key="9">
    <source>
        <dbReference type="ARBA" id="ARBA00022695"/>
    </source>
</evidence>
<dbReference type="InterPro" id="IPR039753">
    <property type="entry name" value="RG7MT1"/>
</dbReference>
<protein>
    <recommendedName>
        <fullName evidence="16">mRNA-capping enzyme</fullName>
        <ecNumber evidence="3">2.1.1.56</ecNumber>
        <ecNumber evidence="4">2.7.7.50</ecNumber>
        <ecNumber evidence="18">3.6.1.74</ecNumber>
    </recommendedName>
    <alternativeName>
        <fullName evidence="17">VTF/CE</fullName>
    </alternativeName>
</protein>
<evidence type="ECO:0000313" key="24">
    <source>
        <dbReference type="Proteomes" id="UP000422855"/>
    </source>
</evidence>
<evidence type="ECO:0000256" key="14">
    <source>
        <dbReference type="ARBA" id="ARBA00023134"/>
    </source>
</evidence>
<dbReference type="SUPFAM" id="SSF56091">
    <property type="entry name" value="DNA ligase/mRNA capping enzyme, catalytic domain"/>
    <property type="match status" value="1"/>
</dbReference>
<gene>
    <name evidence="23" type="ORF">NP868R</name>
</gene>
<evidence type="ECO:0000256" key="21">
    <source>
        <dbReference type="ARBA" id="ARBA00047740"/>
    </source>
</evidence>
<keyword evidence="6" id="KW-0507">mRNA processing</keyword>
<dbReference type="PANTHER" id="PTHR12189">
    <property type="entry name" value="MRNA GUANINE-7- METHYLTRANSFERASE"/>
    <property type="match status" value="1"/>
</dbReference>
<keyword evidence="9" id="KW-0548">Nucleotidyltransferase</keyword>
<dbReference type="SUPFAM" id="SSF53335">
    <property type="entry name" value="S-adenosyl-L-methionine-dependent methyltransferases"/>
    <property type="match status" value="1"/>
</dbReference>
<comment type="similarity">
    <text evidence="2">In the N-terminal section; belongs to the dsDNA virus mRNA guanylyltransferase family.</text>
</comment>
<comment type="subunit">
    <text evidence="15">Part of the viral DNA-directed RNA polymerase that consists of 8 polII-like subunits (RPB1, RPB2, RPB3, RPB5, RPB6, RPB7, RPB9, RPB10), a capping enzyme and a termination factor.</text>
</comment>
<reference evidence="23 24" key="1">
    <citation type="submission" date="2019-08" db="EMBL/GenBank/DDBJ databases">
        <authorList>
            <person name="Ndlovu S.S."/>
            <person name="Malesa R."/>
        </authorList>
    </citation>
    <scope>NUCLEOTIDE SEQUENCE [LARGE SCALE GENOMIC DNA]</scope>
    <source>
        <strain evidence="23">RSA_2_2008</strain>
    </source>
</reference>
<evidence type="ECO:0000256" key="7">
    <source>
        <dbReference type="ARBA" id="ARBA00022679"/>
    </source>
</evidence>
<evidence type="ECO:0000256" key="12">
    <source>
        <dbReference type="ARBA" id="ARBA00022884"/>
    </source>
</evidence>
<evidence type="ECO:0000256" key="20">
    <source>
        <dbReference type="ARBA" id="ARBA00045292"/>
    </source>
</evidence>
<evidence type="ECO:0000256" key="3">
    <source>
        <dbReference type="ARBA" id="ARBA00011926"/>
    </source>
</evidence>
<keyword evidence="5" id="KW-0489">Methyltransferase</keyword>
<comment type="pathway">
    <text evidence="1">mRNA processing; mRNA capping.</text>
</comment>
<dbReference type="GO" id="GO:0003723">
    <property type="term" value="F:RNA binding"/>
    <property type="evidence" value="ECO:0007669"/>
    <property type="project" value="UniProtKB-KW"/>
</dbReference>
<evidence type="ECO:0000256" key="1">
    <source>
        <dbReference type="ARBA" id="ARBA00005129"/>
    </source>
</evidence>
<keyword evidence="10" id="KW-0547">Nucleotide-binding</keyword>
<keyword evidence="8" id="KW-0949">S-adenosyl-L-methionine</keyword>
<keyword evidence="11" id="KW-0378">Hydrolase</keyword>
<evidence type="ECO:0000256" key="15">
    <source>
        <dbReference type="ARBA" id="ARBA00029482"/>
    </source>
</evidence>
<evidence type="ECO:0000256" key="10">
    <source>
        <dbReference type="ARBA" id="ARBA00022741"/>
    </source>
</evidence>
<dbReference type="GO" id="GO:0004484">
    <property type="term" value="F:mRNA guanylyltransferase activity"/>
    <property type="evidence" value="ECO:0007669"/>
    <property type="project" value="UniProtKB-EC"/>
</dbReference>